<proteinExistence type="predicted"/>
<gene>
    <name evidence="1" type="ORF">CHK_0881</name>
</gene>
<dbReference type="STRING" id="270498.CHK_0881"/>
<dbReference type="AlphaFoldDB" id="A0A0M2NGP7"/>
<keyword evidence="2" id="KW-1185">Reference proteome</keyword>
<comment type="caution">
    <text evidence="1">The sequence shown here is derived from an EMBL/GenBank/DDBJ whole genome shotgun (WGS) entry which is preliminary data.</text>
</comment>
<dbReference type="Proteomes" id="UP000034076">
    <property type="component" value="Unassembled WGS sequence"/>
</dbReference>
<evidence type="ECO:0000313" key="2">
    <source>
        <dbReference type="Proteomes" id="UP000034076"/>
    </source>
</evidence>
<reference evidence="1 2" key="1">
    <citation type="submission" date="2015-04" db="EMBL/GenBank/DDBJ databases">
        <title>Draft genome sequence of bacteremic isolate Catabacter hongkongensis type strain HKU16T.</title>
        <authorList>
            <person name="Lau S.K."/>
            <person name="Teng J.L."/>
            <person name="Huang Y."/>
            <person name="Curreem S.O."/>
            <person name="Tsui S.K."/>
            <person name="Woo P.C."/>
        </authorList>
    </citation>
    <scope>NUCLEOTIDE SEQUENCE [LARGE SCALE GENOMIC DNA]</scope>
    <source>
        <strain evidence="1 2">HKU16</strain>
    </source>
</reference>
<evidence type="ECO:0000313" key="1">
    <source>
        <dbReference type="EMBL" id="KKI51714.1"/>
    </source>
</evidence>
<dbReference type="EMBL" id="LAYJ01000068">
    <property type="protein sequence ID" value="KKI51714.1"/>
    <property type="molecule type" value="Genomic_DNA"/>
</dbReference>
<sequence>MLKKARISPVTRKRTPVFFVSRTKFCTPVVVGGDGRKR</sequence>
<organism evidence="1 2">
    <name type="scientific">Christensenella hongkongensis</name>
    <dbReference type="NCBI Taxonomy" id="270498"/>
    <lineage>
        <taxon>Bacteria</taxon>
        <taxon>Bacillati</taxon>
        <taxon>Bacillota</taxon>
        <taxon>Clostridia</taxon>
        <taxon>Christensenellales</taxon>
        <taxon>Christensenellaceae</taxon>
        <taxon>Christensenella</taxon>
    </lineage>
</organism>
<protein>
    <submittedName>
        <fullName evidence="1">Uncharacterized protein</fullName>
    </submittedName>
</protein>
<name>A0A0M2NGP7_9FIRM</name>
<accession>A0A0M2NGP7</accession>